<dbReference type="EMBL" id="SMMG02000007">
    <property type="protein sequence ID" value="KAA3465604.1"/>
    <property type="molecule type" value="Genomic_DNA"/>
</dbReference>
<proteinExistence type="predicted"/>
<gene>
    <name evidence="1" type="ORF">EPI10_000754</name>
</gene>
<dbReference type="Proteomes" id="UP000325315">
    <property type="component" value="Unassembled WGS sequence"/>
</dbReference>
<dbReference type="Gene3D" id="2.40.70.10">
    <property type="entry name" value="Acid Proteases"/>
    <property type="match status" value="1"/>
</dbReference>
<protein>
    <submittedName>
        <fullName evidence="1">Cadherin-related family member 4</fullName>
    </submittedName>
</protein>
<evidence type="ECO:0000313" key="1">
    <source>
        <dbReference type="EMBL" id="KAA3465604.1"/>
    </source>
</evidence>
<dbReference type="Pfam" id="PF08284">
    <property type="entry name" value="RVP_2"/>
    <property type="match status" value="1"/>
</dbReference>
<keyword evidence="2" id="KW-1185">Reference proteome</keyword>
<dbReference type="AlphaFoldDB" id="A0A5B6V950"/>
<dbReference type="CDD" id="cd00303">
    <property type="entry name" value="retropepsin_like"/>
    <property type="match status" value="1"/>
</dbReference>
<sequence>MDSSTNQGTKGVGHVVPTPKFKKRSVLAVRDWPPGCGSASEQDRRQIVVVSISDSVEIAGMVSGTLNVNPEIASRKMTVLSPLGQSIVVDKLFREVPLEVQGSVFPADLMEIPFGEFDLILGMDWLVRYRANLDCATKRMTLKTSEDDEVLVIGERRDYLADVVSALKAEEW</sequence>
<dbReference type="InterPro" id="IPR021109">
    <property type="entry name" value="Peptidase_aspartic_dom_sf"/>
</dbReference>
<reference evidence="2" key="1">
    <citation type="journal article" date="2019" name="Plant Biotechnol. J.">
        <title>Genome sequencing of the Australian wild diploid species Gossypium australe highlights disease resistance and delayed gland morphogenesis.</title>
        <authorList>
            <person name="Cai Y."/>
            <person name="Cai X."/>
            <person name="Wang Q."/>
            <person name="Wang P."/>
            <person name="Zhang Y."/>
            <person name="Cai C."/>
            <person name="Xu Y."/>
            <person name="Wang K."/>
            <person name="Zhou Z."/>
            <person name="Wang C."/>
            <person name="Geng S."/>
            <person name="Li B."/>
            <person name="Dong Q."/>
            <person name="Hou Y."/>
            <person name="Wang H."/>
            <person name="Ai P."/>
            <person name="Liu Z."/>
            <person name="Yi F."/>
            <person name="Sun M."/>
            <person name="An G."/>
            <person name="Cheng J."/>
            <person name="Zhang Y."/>
            <person name="Shi Q."/>
            <person name="Xie Y."/>
            <person name="Shi X."/>
            <person name="Chang Y."/>
            <person name="Huang F."/>
            <person name="Chen Y."/>
            <person name="Hong S."/>
            <person name="Mi L."/>
            <person name="Sun Q."/>
            <person name="Zhang L."/>
            <person name="Zhou B."/>
            <person name="Peng R."/>
            <person name="Zhang X."/>
            <person name="Liu F."/>
        </authorList>
    </citation>
    <scope>NUCLEOTIDE SEQUENCE [LARGE SCALE GENOMIC DNA]</scope>
    <source>
        <strain evidence="2">cv. PA1801</strain>
    </source>
</reference>
<dbReference type="OrthoDB" id="1300414at2759"/>
<dbReference type="PANTHER" id="PTHR15503:SF45">
    <property type="entry name" value="RNA-DIRECTED DNA POLYMERASE HOMOLOG"/>
    <property type="match status" value="1"/>
</dbReference>
<dbReference type="InterPro" id="IPR032567">
    <property type="entry name" value="RTL1-rel"/>
</dbReference>
<name>A0A5B6V950_9ROSI</name>
<dbReference type="PANTHER" id="PTHR15503">
    <property type="entry name" value="LDOC1 RELATED"/>
    <property type="match status" value="1"/>
</dbReference>
<accession>A0A5B6V950</accession>
<organism evidence="1 2">
    <name type="scientific">Gossypium australe</name>
    <dbReference type="NCBI Taxonomy" id="47621"/>
    <lineage>
        <taxon>Eukaryota</taxon>
        <taxon>Viridiplantae</taxon>
        <taxon>Streptophyta</taxon>
        <taxon>Embryophyta</taxon>
        <taxon>Tracheophyta</taxon>
        <taxon>Spermatophyta</taxon>
        <taxon>Magnoliopsida</taxon>
        <taxon>eudicotyledons</taxon>
        <taxon>Gunneridae</taxon>
        <taxon>Pentapetalae</taxon>
        <taxon>rosids</taxon>
        <taxon>malvids</taxon>
        <taxon>Malvales</taxon>
        <taxon>Malvaceae</taxon>
        <taxon>Malvoideae</taxon>
        <taxon>Gossypium</taxon>
    </lineage>
</organism>
<evidence type="ECO:0000313" key="2">
    <source>
        <dbReference type="Proteomes" id="UP000325315"/>
    </source>
</evidence>
<comment type="caution">
    <text evidence="1">The sequence shown here is derived from an EMBL/GenBank/DDBJ whole genome shotgun (WGS) entry which is preliminary data.</text>
</comment>